<dbReference type="SUPFAM" id="SSF52540">
    <property type="entry name" value="P-loop containing nucleoside triphosphate hydrolases"/>
    <property type="match status" value="1"/>
</dbReference>
<dbReference type="GO" id="GO:0005524">
    <property type="term" value="F:ATP binding"/>
    <property type="evidence" value="ECO:0007669"/>
    <property type="project" value="UniProtKB-KW"/>
</dbReference>
<dbReference type="Gene3D" id="3.40.50.300">
    <property type="entry name" value="P-loop containing nucleotide triphosphate hydrolases"/>
    <property type="match status" value="1"/>
</dbReference>
<accession>A0A7S2AHV4</accession>
<feature type="binding site" evidence="10">
    <location>
        <position position="18"/>
    </location>
    <ligand>
        <name>ATP</name>
        <dbReference type="ChEBI" id="CHEBI:30616"/>
    </ligand>
</feature>
<feature type="binding site" evidence="10">
    <location>
        <position position="20"/>
    </location>
    <ligand>
        <name>ATP</name>
        <dbReference type="ChEBI" id="CHEBI:30616"/>
    </ligand>
</feature>
<feature type="binding site" evidence="10">
    <location>
        <position position="114"/>
    </location>
    <ligand>
        <name>ATP</name>
        <dbReference type="ChEBI" id="CHEBI:30616"/>
    </ligand>
</feature>
<dbReference type="PANTHER" id="PTHR12595">
    <property type="entry name" value="POS9-ACTIVATING FACTOR FAP7-RELATED"/>
    <property type="match status" value="1"/>
</dbReference>
<dbReference type="PANTHER" id="PTHR12595:SF0">
    <property type="entry name" value="ADENYLATE KINASE ISOENZYME 6"/>
    <property type="match status" value="1"/>
</dbReference>
<comment type="catalytic activity">
    <reaction evidence="10">
        <text>ATP + H2O = ADP + phosphate + H(+)</text>
        <dbReference type="Rhea" id="RHEA:13065"/>
        <dbReference type="ChEBI" id="CHEBI:15377"/>
        <dbReference type="ChEBI" id="CHEBI:15378"/>
        <dbReference type="ChEBI" id="CHEBI:30616"/>
        <dbReference type="ChEBI" id="CHEBI:43474"/>
        <dbReference type="ChEBI" id="CHEBI:456216"/>
    </reaction>
</comment>
<feature type="region of interest" description="NMPbind" evidence="10">
    <location>
        <begin position="38"/>
        <end position="61"/>
    </location>
</feature>
<keyword evidence="2 10" id="KW-0963">Cytoplasm</keyword>
<keyword evidence="9 10" id="KW-0539">Nucleus</keyword>
<comment type="caution">
    <text evidence="10">Lacks conserved residue(s) required for the propagation of feature annotation.</text>
</comment>
<evidence type="ECO:0000256" key="1">
    <source>
        <dbReference type="ARBA" id="ARBA00000582"/>
    </source>
</evidence>
<dbReference type="Pfam" id="PF13238">
    <property type="entry name" value="AAA_18"/>
    <property type="match status" value="1"/>
</dbReference>
<comment type="catalytic activity">
    <reaction evidence="1 10">
        <text>AMP + ATP = 2 ADP</text>
        <dbReference type="Rhea" id="RHEA:12973"/>
        <dbReference type="ChEBI" id="CHEBI:30616"/>
        <dbReference type="ChEBI" id="CHEBI:456215"/>
        <dbReference type="ChEBI" id="CHEBI:456216"/>
        <dbReference type="EC" id="2.7.4.3"/>
    </reaction>
</comment>
<comment type="function">
    <text evidence="10">Broad-specificity nucleoside monophosphate (NMP) kinase that catalyzes the reversible transfer of the terminal phosphate group between nucleoside triphosphates and monophosphates. Has also ATPase activity. Involved in the late cytoplasmic maturation steps of the 40S ribosomal particles, specifically 18S rRNA maturation. While NMP activity is not required for ribosome maturation, ATPase activity is. Associates transiently with small ribosomal subunit protein uS11. ATP hydrolysis breaks the interaction with uS11. May temporarily remove uS11 from the ribosome to enable a conformational change of the ribosomal RNA that is needed for the final maturation step of the small ribosomal subunit. Its NMP activity may have a role in nuclear energy homeostasis.</text>
</comment>
<evidence type="ECO:0000256" key="6">
    <source>
        <dbReference type="ARBA" id="ARBA00022741"/>
    </source>
</evidence>
<comment type="similarity">
    <text evidence="10">Belongs to the adenylate kinase family. AK6 subfamily.</text>
</comment>
<dbReference type="GO" id="GO:0006364">
    <property type="term" value="P:rRNA processing"/>
    <property type="evidence" value="ECO:0007669"/>
    <property type="project" value="UniProtKB-KW"/>
</dbReference>
<keyword evidence="6 10" id="KW-0547">Nucleotide-binding</keyword>
<evidence type="ECO:0000256" key="7">
    <source>
        <dbReference type="ARBA" id="ARBA00022777"/>
    </source>
</evidence>
<proteinExistence type="inferred from homology"/>
<evidence type="ECO:0000256" key="3">
    <source>
        <dbReference type="ARBA" id="ARBA00022517"/>
    </source>
</evidence>
<evidence type="ECO:0000256" key="10">
    <source>
        <dbReference type="HAMAP-Rule" id="MF_03173"/>
    </source>
</evidence>
<organism evidence="11">
    <name type="scientific">Alexandrium andersonii</name>
    <dbReference type="NCBI Taxonomy" id="327968"/>
    <lineage>
        <taxon>Eukaryota</taxon>
        <taxon>Sar</taxon>
        <taxon>Alveolata</taxon>
        <taxon>Dinophyceae</taxon>
        <taxon>Gonyaulacales</taxon>
        <taxon>Pyrocystaceae</taxon>
        <taxon>Alexandrium</taxon>
    </lineage>
</organism>
<dbReference type="InterPro" id="IPR027417">
    <property type="entry name" value="P-loop_NTPase"/>
</dbReference>
<keyword evidence="4 10" id="KW-0698">rRNA processing</keyword>
<dbReference type="GO" id="GO:0042274">
    <property type="term" value="P:ribosomal small subunit biogenesis"/>
    <property type="evidence" value="ECO:0007669"/>
    <property type="project" value="UniProtKB-UniRule"/>
</dbReference>
<reference evidence="11" key="1">
    <citation type="submission" date="2021-01" db="EMBL/GenBank/DDBJ databases">
        <authorList>
            <person name="Corre E."/>
            <person name="Pelletier E."/>
            <person name="Niang G."/>
            <person name="Scheremetjew M."/>
            <person name="Finn R."/>
            <person name="Kale V."/>
            <person name="Holt S."/>
            <person name="Cochrane G."/>
            <person name="Meng A."/>
            <person name="Brown T."/>
            <person name="Cohen L."/>
        </authorList>
    </citation>
    <scope>NUCLEOTIDE SEQUENCE</scope>
    <source>
        <strain evidence="11">CCMP2222</strain>
    </source>
</reference>
<keyword evidence="8 10" id="KW-0067">ATP-binding</keyword>
<evidence type="ECO:0000256" key="5">
    <source>
        <dbReference type="ARBA" id="ARBA00022679"/>
    </source>
</evidence>
<dbReference type="AlphaFoldDB" id="A0A7S2AHV4"/>
<feature type="binding site" evidence="10">
    <location>
        <position position="21"/>
    </location>
    <ligand>
        <name>ATP</name>
        <dbReference type="ChEBI" id="CHEBI:30616"/>
    </ligand>
</feature>
<dbReference type="GO" id="GO:0005634">
    <property type="term" value="C:nucleus"/>
    <property type="evidence" value="ECO:0007669"/>
    <property type="project" value="UniProtKB-SubCell"/>
</dbReference>
<dbReference type="GO" id="GO:0004017">
    <property type="term" value="F:AMP kinase activity"/>
    <property type="evidence" value="ECO:0007669"/>
    <property type="project" value="UniProtKB-UniRule"/>
</dbReference>
<evidence type="ECO:0000256" key="4">
    <source>
        <dbReference type="ARBA" id="ARBA00022552"/>
    </source>
</evidence>
<evidence type="ECO:0000256" key="9">
    <source>
        <dbReference type="ARBA" id="ARBA00023242"/>
    </source>
</evidence>
<keyword evidence="3 10" id="KW-0690">Ribosome biogenesis</keyword>
<feature type="binding site" evidence="10">
    <location>
        <position position="19"/>
    </location>
    <ligand>
        <name>ATP</name>
        <dbReference type="ChEBI" id="CHEBI:30616"/>
    </ligand>
</feature>
<evidence type="ECO:0000256" key="8">
    <source>
        <dbReference type="ARBA" id="ARBA00022840"/>
    </source>
</evidence>
<evidence type="ECO:0000256" key="2">
    <source>
        <dbReference type="ARBA" id="ARBA00022490"/>
    </source>
</evidence>
<protein>
    <recommendedName>
        <fullName evidence="10">Adenylate kinase isoenzyme 6 homolog</fullName>
        <shortName evidence="10">AK6</shortName>
        <ecNumber evidence="10">2.7.4.3</ecNumber>
    </recommendedName>
    <alternativeName>
        <fullName evidence="10">Dual activity adenylate kinase/ATPase</fullName>
        <shortName evidence="10">AK/ATPase</shortName>
    </alternativeName>
</protein>
<feature type="binding site" evidence="10">
    <location>
        <position position="16"/>
    </location>
    <ligand>
        <name>ATP</name>
        <dbReference type="ChEBI" id="CHEBI:30616"/>
    </ligand>
</feature>
<gene>
    <name evidence="11" type="ORF">AAND1436_LOCUS3862</name>
</gene>
<comment type="subcellular location">
    <subcellularLocation>
        <location evidence="10">Cytoplasm</location>
    </subcellularLocation>
    <subcellularLocation>
        <location evidence="10">Nucleus</location>
    </subcellularLocation>
</comment>
<dbReference type="HAMAP" id="MF_00039">
    <property type="entry name" value="Adenylate_kinase_AK6"/>
    <property type="match status" value="1"/>
</dbReference>
<dbReference type="InterPro" id="IPR020618">
    <property type="entry name" value="Adenyl_kinase_AK6"/>
</dbReference>
<feature type="region of interest" description="LID" evidence="10">
    <location>
        <begin position="113"/>
        <end position="123"/>
    </location>
</feature>
<dbReference type="FunFam" id="3.40.50.300:FF:000372">
    <property type="entry name" value="Adenylate kinase isoenzyme 6 homolog"/>
    <property type="match status" value="1"/>
</dbReference>
<evidence type="ECO:0000313" key="11">
    <source>
        <dbReference type="EMBL" id="CAD9368643.1"/>
    </source>
</evidence>
<dbReference type="EC" id="2.7.4.3" evidence="10"/>
<sequence length="176" mass="20316">MPERQRPNVLVTGTPGVGKTTFCEALAQVAGSEMKHLEIGRLVRERKLYKEWDDDMECSIFDEDMVCDELEPILEDGGFIVDFHSAGFLPDDWFDLVVVLRADTNTLWNRLERRHYGQAKIQQNVEAEIFQTCLDEAREAFEESSVEIWEEQHDNTDQLDAAVARVSEFIQQYAPM</sequence>
<comment type="subunit">
    <text evidence="10">Interacts with small ribosomal subunit protein uS11. Not a structural component of 43S pre-ribosomes, but transiently interacts with them by binding to uS11.</text>
</comment>
<name>A0A7S2AHV4_9DINO</name>
<dbReference type="GO" id="GO:0005737">
    <property type="term" value="C:cytoplasm"/>
    <property type="evidence" value="ECO:0007669"/>
    <property type="project" value="UniProtKB-SubCell"/>
</dbReference>
<dbReference type="EMBL" id="HBGQ01007789">
    <property type="protein sequence ID" value="CAD9368643.1"/>
    <property type="molecule type" value="Transcribed_RNA"/>
</dbReference>
<dbReference type="GO" id="GO:0016887">
    <property type="term" value="F:ATP hydrolysis activity"/>
    <property type="evidence" value="ECO:0007669"/>
    <property type="project" value="UniProtKB-UniRule"/>
</dbReference>
<keyword evidence="5 10" id="KW-0808">Transferase</keyword>
<keyword evidence="7 10" id="KW-0418">Kinase</keyword>